<reference evidence="3 4" key="1">
    <citation type="journal article" date="2013" name="BMC Genomics">
        <title>Reconstruction of the lipid metabolism for the microalga Monoraphidium neglectum from its genome sequence reveals characteristics suitable for biofuel production.</title>
        <authorList>
            <person name="Bogen C."/>
            <person name="Al-Dilaimi A."/>
            <person name="Albersmeier A."/>
            <person name="Wichmann J."/>
            <person name="Grundmann M."/>
            <person name="Rupp O."/>
            <person name="Lauersen K.J."/>
            <person name="Blifernez-Klassen O."/>
            <person name="Kalinowski J."/>
            <person name="Goesmann A."/>
            <person name="Mussgnug J.H."/>
            <person name="Kruse O."/>
        </authorList>
    </citation>
    <scope>NUCLEOTIDE SEQUENCE [LARGE SCALE GENOMIC DNA]</scope>
    <source>
        <strain evidence="3 4">SAG 48.87</strain>
    </source>
</reference>
<dbReference type="PANTHER" id="PTHR46201">
    <property type="entry name" value="PHD FINGER PROTEIN MALE MEIOCYTE DEATH 1-RELATED"/>
    <property type="match status" value="1"/>
</dbReference>
<dbReference type="RefSeq" id="XP_013891348.1">
    <property type="nucleotide sequence ID" value="XM_014035894.1"/>
</dbReference>
<evidence type="ECO:0000256" key="2">
    <source>
        <dbReference type="ARBA" id="ARBA00022833"/>
    </source>
</evidence>
<keyword evidence="2" id="KW-0862">Zinc</keyword>
<accession>A0A0D2K855</accession>
<evidence type="ECO:0000256" key="1">
    <source>
        <dbReference type="ARBA" id="ARBA00022723"/>
    </source>
</evidence>
<dbReference type="GO" id="GO:0046872">
    <property type="term" value="F:metal ion binding"/>
    <property type="evidence" value="ECO:0007669"/>
    <property type="project" value="UniProtKB-KW"/>
</dbReference>
<protein>
    <submittedName>
        <fullName evidence="3">Uncharacterized protein</fullName>
    </submittedName>
</protein>
<dbReference type="AlphaFoldDB" id="A0A0D2K855"/>
<evidence type="ECO:0000313" key="4">
    <source>
        <dbReference type="Proteomes" id="UP000054498"/>
    </source>
</evidence>
<dbReference type="Proteomes" id="UP000054498">
    <property type="component" value="Unassembled WGS sequence"/>
</dbReference>
<dbReference type="STRING" id="145388.A0A0D2K855"/>
<name>A0A0D2K855_9CHLO</name>
<dbReference type="OrthoDB" id="436852at2759"/>
<dbReference type="InterPro" id="IPR020549">
    <property type="entry name" value="YbeY_CS"/>
</dbReference>
<proteinExistence type="predicted"/>
<dbReference type="GeneID" id="25733316"/>
<sequence>MGWQHHPVSRSRWHFVVPCAATLSDATSLAGAVEAFDRGEAVTGAMVAEPDKEDDSAPYMAPTSIFESSAHLLHGALHLNGYGHLLRMNAGEGGGGARLAGKQLLLLWDRVCELLRAREVSVEDVSSKGGMLLRILHTIAAGSTWYGSVGYAFGRGGFSIGRGDWEAAAAAAAGADLGAMAADFDGVDAAAAAVLERYRGQAPHRAQAQGVSARKAVSLGTGA</sequence>
<dbReference type="KEGG" id="mng:MNEG_15635"/>
<dbReference type="PROSITE" id="PS01306">
    <property type="entry name" value="UPF0054"/>
    <property type="match status" value="1"/>
</dbReference>
<evidence type="ECO:0000313" key="3">
    <source>
        <dbReference type="EMBL" id="KIY92328.1"/>
    </source>
</evidence>
<dbReference type="EMBL" id="KK105729">
    <property type="protein sequence ID" value="KIY92328.1"/>
    <property type="molecule type" value="Genomic_DNA"/>
</dbReference>
<organism evidence="3 4">
    <name type="scientific">Monoraphidium neglectum</name>
    <dbReference type="NCBI Taxonomy" id="145388"/>
    <lineage>
        <taxon>Eukaryota</taxon>
        <taxon>Viridiplantae</taxon>
        <taxon>Chlorophyta</taxon>
        <taxon>core chlorophytes</taxon>
        <taxon>Chlorophyceae</taxon>
        <taxon>CS clade</taxon>
        <taxon>Sphaeropleales</taxon>
        <taxon>Selenastraceae</taxon>
        <taxon>Monoraphidium</taxon>
    </lineage>
</organism>
<keyword evidence="1" id="KW-0479">Metal-binding</keyword>
<dbReference type="PANTHER" id="PTHR46201:SF9">
    <property type="entry name" value="PHD FINGER PROTEIN MALE MEIOCYTE DEATH 1"/>
    <property type="match status" value="1"/>
</dbReference>
<gene>
    <name evidence="3" type="ORF">MNEG_15635</name>
</gene>
<keyword evidence="4" id="KW-1185">Reference proteome</keyword>